<evidence type="ECO:0000313" key="2">
    <source>
        <dbReference type="EMBL" id="RNA06180.1"/>
    </source>
</evidence>
<gene>
    <name evidence="2" type="ORF">BpHYR1_004180</name>
</gene>
<feature type="transmembrane region" description="Helical" evidence="1">
    <location>
        <begin position="78"/>
        <end position="96"/>
    </location>
</feature>
<accession>A0A3M7Q445</accession>
<reference evidence="2 3" key="1">
    <citation type="journal article" date="2018" name="Sci. Rep.">
        <title>Genomic signatures of local adaptation to the degree of environmental predictability in rotifers.</title>
        <authorList>
            <person name="Franch-Gras L."/>
            <person name="Hahn C."/>
            <person name="Garcia-Roger E.M."/>
            <person name="Carmona M.J."/>
            <person name="Serra M."/>
            <person name="Gomez A."/>
        </authorList>
    </citation>
    <scope>NUCLEOTIDE SEQUENCE [LARGE SCALE GENOMIC DNA]</scope>
    <source>
        <strain evidence="2">HYR1</strain>
    </source>
</reference>
<dbReference type="Proteomes" id="UP000276133">
    <property type="component" value="Unassembled WGS sequence"/>
</dbReference>
<evidence type="ECO:0000256" key="1">
    <source>
        <dbReference type="SAM" id="Phobius"/>
    </source>
</evidence>
<proteinExistence type="predicted"/>
<protein>
    <submittedName>
        <fullName evidence="2">Uncharacterized protein</fullName>
    </submittedName>
</protein>
<organism evidence="2 3">
    <name type="scientific">Brachionus plicatilis</name>
    <name type="common">Marine rotifer</name>
    <name type="synonym">Brachionus muelleri</name>
    <dbReference type="NCBI Taxonomy" id="10195"/>
    <lineage>
        <taxon>Eukaryota</taxon>
        <taxon>Metazoa</taxon>
        <taxon>Spiralia</taxon>
        <taxon>Gnathifera</taxon>
        <taxon>Rotifera</taxon>
        <taxon>Eurotatoria</taxon>
        <taxon>Monogononta</taxon>
        <taxon>Pseudotrocha</taxon>
        <taxon>Ploima</taxon>
        <taxon>Brachionidae</taxon>
        <taxon>Brachionus</taxon>
    </lineage>
</organism>
<dbReference type="EMBL" id="REGN01007464">
    <property type="protein sequence ID" value="RNA06180.1"/>
    <property type="molecule type" value="Genomic_DNA"/>
</dbReference>
<sequence>MDIFIATMVIRSRKTLSIPIPVSYNTTIKLKKINVSEENNNFGKENLKINCYGEGRIKEPYKILQNIVAWFCLVLNEFNFRVEIISLNLFIINFFLVKMIPRRKKNCFHDYNRLKTTKYYIKDK</sequence>
<keyword evidence="1" id="KW-0812">Transmembrane</keyword>
<name>A0A3M7Q445_BRAPC</name>
<keyword evidence="1" id="KW-0472">Membrane</keyword>
<dbReference type="AlphaFoldDB" id="A0A3M7Q445"/>
<keyword evidence="1" id="KW-1133">Transmembrane helix</keyword>
<keyword evidence="3" id="KW-1185">Reference proteome</keyword>
<evidence type="ECO:0000313" key="3">
    <source>
        <dbReference type="Proteomes" id="UP000276133"/>
    </source>
</evidence>
<comment type="caution">
    <text evidence="2">The sequence shown here is derived from an EMBL/GenBank/DDBJ whole genome shotgun (WGS) entry which is preliminary data.</text>
</comment>